<dbReference type="InterPro" id="IPR000683">
    <property type="entry name" value="Gfo/Idh/MocA-like_OxRdtase_N"/>
</dbReference>
<gene>
    <name evidence="3" type="ORF">VXJ25_07585</name>
</gene>
<dbReference type="SUPFAM" id="SSF55347">
    <property type="entry name" value="Glyceraldehyde-3-phosphate dehydrogenase-like, C-terminal domain"/>
    <property type="match status" value="1"/>
</dbReference>
<evidence type="ECO:0000259" key="1">
    <source>
        <dbReference type="Pfam" id="PF01408"/>
    </source>
</evidence>
<dbReference type="Proteomes" id="UP001332931">
    <property type="component" value="Unassembled WGS sequence"/>
</dbReference>
<organism evidence="3 4">
    <name type="scientific">Olsenella absiana</name>
    <dbReference type="NCBI Taxonomy" id="3115222"/>
    <lineage>
        <taxon>Bacteria</taxon>
        <taxon>Bacillati</taxon>
        <taxon>Actinomycetota</taxon>
        <taxon>Coriobacteriia</taxon>
        <taxon>Coriobacteriales</taxon>
        <taxon>Atopobiaceae</taxon>
        <taxon>Olsenella</taxon>
    </lineage>
</organism>
<keyword evidence="4" id="KW-1185">Reference proteome</keyword>
<evidence type="ECO:0000313" key="4">
    <source>
        <dbReference type="Proteomes" id="UP001332931"/>
    </source>
</evidence>
<feature type="domain" description="GFO/IDH/MocA-like oxidoreductase" evidence="2">
    <location>
        <begin position="140"/>
        <end position="247"/>
    </location>
</feature>
<proteinExistence type="predicted"/>
<comment type="caution">
    <text evidence="3">The sequence shown here is derived from an EMBL/GenBank/DDBJ whole genome shotgun (WGS) entry which is preliminary data.</text>
</comment>
<dbReference type="Gene3D" id="3.30.360.10">
    <property type="entry name" value="Dihydrodipicolinate Reductase, domain 2"/>
    <property type="match status" value="1"/>
</dbReference>
<feature type="domain" description="Gfo/Idh/MocA-like oxidoreductase N-terminal" evidence="1">
    <location>
        <begin position="2"/>
        <end position="119"/>
    </location>
</feature>
<dbReference type="SUPFAM" id="SSF51735">
    <property type="entry name" value="NAD(P)-binding Rossmann-fold domains"/>
    <property type="match status" value="1"/>
</dbReference>
<dbReference type="RefSeq" id="WP_330958604.1">
    <property type="nucleotide sequence ID" value="NZ_JAZGJQ010000008.1"/>
</dbReference>
<dbReference type="PANTHER" id="PTHR43054">
    <property type="match status" value="1"/>
</dbReference>
<evidence type="ECO:0000313" key="3">
    <source>
        <dbReference type="EMBL" id="MEE6147838.1"/>
    </source>
</evidence>
<reference evidence="3 4" key="1">
    <citation type="submission" date="2024-01" db="EMBL/GenBank/DDBJ databases">
        <title>Description of Olsenella sp. nov., isolated from pig feces.</title>
        <authorList>
            <person name="Chang Y.-H."/>
        </authorList>
    </citation>
    <scope>NUCLEOTIDE SEQUENCE [LARGE SCALE GENOMIC DNA]</scope>
    <source>
        <strain evidence="3 4">YH-ols2223</strain>
    </source>
</reference>
<name>A0ABU7RBF7_9ACTN</name>
<sequence>MKLGMVGTGLIVGEQLQQMEHRPGYTVEAIASTPRSLPHARELAARHAIPACYDDFLEMIVDADIDTVYVGVPNALHLAVTRAALGAGKNVICEKPLAMGLEEAQDASDLARERGLFLWEAMNIPYLPNYETLRSLLPKVGEPKVAACSYIQRSRRYDAFRAGETPSVFDPARGGGALMDLGIYVIHYLVGLFGEPERVSYAANVVRGVDTSGILTLDFGGLVATGVVAKDAEGPSRCLVEGTEGYLLQDSKPSSCGPITCHLRDGSETRHDDNGFAAPERRWDAEFASFERDFETGDLGHCYRMLDLSLTAARVLDEARASAGIALPDSHG</sequence>
<dbReference type="InterPro" id="IPR055170">
    <property type="entry name" value="GFO_IDH_MocA-like_dom"/>
</dbReference>
<dbReference type="Gene3D" id="3.40.50.720">
    <property type="entry name" value="NAD(P)-binding Rossmann-like Domain"/>
    <property type="match status" value="1"/>
</dbReference>
<protein>
    <submittedName>
        <fullName evidence="3">Gfo/Idh/MocA family oxidoreductase</fullName>
    </submittedName>
</protein>
<accession>A0ABU7RBF7</accession>
<dbReference type="Pfam" id="PF22725">
    <property type="entry name" value="GFO_IDH_MocA_C3"/>
    <property type="match status" value="1"/>
</dbReference>
<evidence type="ECO:0000259" key="2">
    <source>
        <dbReference type="Pfam" id="PF22725"/>
    </source>
</evidence>
<dbReference type="InterPro" id="IPR036291">
    <property type="entry name" value="NAD(P)-bd_dom_sf"/>
</dbReference>
<dbReference type="EMBL" id="JAZGJQ010000008">
    <property type="protein sequence ID" value="MEE6147838.1"/>
    <property type="molecule type" value="Genomic_DNA"/>
</dbReference>
<dbReference type="PANTHER" id="PTHR43054:SF1">
    <property type="entry name" value="SCYLLO-INOSITOL 2-DEHYDROGENASE (NADP(+)) IOLU"/>
    <property type="match status" value="1"/>
</dbReference>
<dbReference type="Pfam" id="PF01408">
    <property type="entry name" value="GFO_IDH_MocA"/>
    <property type="match status" value="1"/>
</dbReference>